<dbReference type="Gene3D" id="2.40.40.20">
    <property type="match status" value="1"/>
</dbReference>
<dbReference type="InterPro" id="IPR009010">
    <property type="entry name" value="Asp_de-COase-like_dom_sf"/>
</dbReference>
<dbReference type="SUPFAM" id="SSF50692">
    <property type="entry name" value="ADC-like"/>
    <property type="match status" value="1"/>
</dbReference>
<dbReference type="STRING" id="10195.A0A3M7P214"/>
<accession>A0A3M7P214</accession>
<dbReference type="EC" id="3.6.1.15" evidence="1"/>
<protein>
    <submittedName>
        <fullName evidence="1">Peroxisome biogenesis factor 1</fullName>
        <ecNumber evidence="1">3.6.1.15</ecNumber>
        <ecNumber evidence="1">3.6.1.3</ecNumber>
    </submittedName>
</protein>
<dbReference type="GO" id="GO:0017111">
    <property type="term" value="F:ribonucleoside triphosphate phosphatase activity"/>
    <property type="evidence" value="ECO:0007669"/>
    <property type="project" value="UniProtKB-EC"/>
</dbReference>
<keyword evidence="1" id="KW-0378">Hydrolase</keyword>
<dbReference type="AlphaFoldDB" id="A0A3M7P214"/>
<dbReference type="EC" id="3.6.1.3" evidence="1"/>
<organism evidence="1 2">
    <name type="scientific">Brachionus plicatilis</name>
    <name type="common">Marine rotifer</name>
    <name type="synonym">Brachionus muelleri</name>
    <dbReference type="NCBI Taxonomy" id="10195"/>
    <lineage>
        <taxon>Eukaryota</taxon>
        <taxon>Metazoa</taxon>
        <taxon>Spiralia</taxon>
        <taxon>Gnathifera</taxon>
        <taxon>Rotifera</taxon>
        <taxon>Eurotatoria</taxon>
        <taxon>Monogononta</taxon>
        <taxon>Pseudotrocha</taxon>
        <taxon>Ploima</taxon>
        <taxon>Brachionidae</taxon>
        <taxon>Brachionus</taxon>
    </lineage>
</organism>
<keyword evidence="2" id="KW-1185">Reference proteome</keyword>
<dbReference type="Proteomes" id="UP000276133">
    <property type="component" value="Unassembled WGS sequence"/>
</dbReference>
<comment type="caution">
    <text evidence="1">The sequence shown here is derived from an EMBL/GenBank/DDBJ whole genome shotgun (WGS) entry which is preliminary data.</text>
</comment>
<evidence type="ECO:0000313" key="1">
    <source>
        <dbReference type="EMBL" id="RMZ93121.1"/>
    </source>
</evidence>
<dbReference type="OrthoDB" id="8173462at2759"/>
<reference evidence="1 2" key="1">
    <citation type="journal article" date="2018" name="Sci. Rep.">
        <title>Genomic signatures of local adaptation to the degree of environmental predictability in rotifers.</title>
        <authorList>
            <person name="Franch-Gras L."/>
            <person name="Hahn C."/>
            <person name="Garcia-Roger E.M."/>
            <person name="Carmona M.J."/>
            <person name="Serra M."/>
            <person name="Gomez A."/>
        </authorList>
    </citation>
    <scope>NUCLEOTIDE SEQUENCE [LARGE SCALE GENOMIC DNA]</scope>
    <source>
        <strain evidence="1">HYR1</strain>
    </source>
</reference>
<evidence type="ECO:0000313" key="2">
    <source>
        <dbReference type="Proteomes" id="UP000276133"/>
    </source>
</evidence>
<gene>
    <name evidence="1" type="ORF">BpHYR1_026590</name>
</gene>
<name>A0A3M7P214_BRAPC</name>
<proteinExistence type="predicted"/>
<dbReference type="EMBL" id="REGN01014055">
    <property type="protein sequence ID" value="RMZ93121.1"/>
    <property type="molecule type" value="Genomic_DNA"/>
</dbReference>
<sequence>MLNCKNLSYNSIKNCFIYLSSLENKNLNLTENDVLEISQENKKFYFSPQFFDSAKSQESIFLNGLYAKKLGLGDNSKLNVDFIHHESPIASSVTLKPVTEDDWQILELNLESDQILPIWIDSDLCIYL</sequence>